<protein>
    <submittedName>
        <fullName evidence="13">Ferrichrome-iron receptor</fullName>
    </submittedName>
</protein>
<evidence type="ECO:0000259" key="12">
    <source>
        <dbReference type="Pfam" id="PF00593"/>
    </source>
</evidence>
<evidence type="ECO:0000256" key="11">
    <source>
        <dbReference type="ARBA" id="ARBA00023237"/>
    </source>
</evidence>
<evidence type="ECO:0000256" key="5">
    <source>
        <dbReference type="ARBA" id="ARBA00022692"/>
    </source>
</evidence>
<dbReference type="InterPro" id="IPR000531">
    <property type="entry name" value="Beta-barrel_TonB"/>
</dbReference>
<evidence type="ECO:0000256" key="10">
    <source>
        <dbReference type="ARBA" id="ARBA00023136"/>
    </source>
</evidence>
<keyword evidence="4" id="KW-0410">Iron transport</keyword>
<name>A0A1Y5SDL6_9RHOB</name>
<dbReference type="Proteomes" id="UP000193307">
    <property type="component" value="Unassembled WGS sequence"/>
</dbReference>
<gene>
    <name evidence="13" type="primary">fhuA_4</name>
    <name evidence="13" type="ORF">PAM7971_01679</name>
</gene>
<dbReference type="InterPro" id="IPR039426">
    <property type="entry name" value="TonB-dep_rcpt-like"/>
</dbReference>
<dbReference type="EMBL" id="FWFW01000004">
    <property type="protein sequence ID" value="SLN37963.1"/>
    <property type="molecule type" value="Genomic_DNA"/>
</dbReference>
<dbReference type="SUPFAM" id="SSF56935">
    <property type="entry name" value="Porins"/>
    <property type="match status" value="1"/>
</dbReference>
<evidence type="ECO:0000256" key="7">
    <source>
        <dbReference type="ARBA" id="ARBA00023004"/>
    </source>
</evidence>
<feature type="domain" description="TonB-dependent receptor-like beta-barrel" evidence="12">
    <location>
        <begin position="11"/>
        <end position="74"/>
    </location>
</feature>
<keyword evidence="3" id="KW-1134">Transmembrane beta strand</keyword>
<keyword evidence="7" id="KW-0408">Iron</keyword>
<evidence type="ECO:0000256" key="2">
    <source>
        <dbReference type="ARBA" id="ARBA00022448"/>
    </source>
</evidence>
<dbReference type="Gene3D" id="2.40.170.20">
    <property type="entry name" value="TonB-dependent receptor, beta-barrel domain"/>
    <property type="match status" value="1"/>
</dbReference>
<keyword evidence="13" id="KW-0675">Receptor</keyword>
<evidence type="ECO:0000256" key="6">
    <source>
        <dbReference type="ARBA" id="ARBA00022729"/>
    </source>
</evidence>
<dbReference type="GO" id="GO:0015344">
    <property type="term" value="F:siderophore uptake transmembrane transporter activity"/>
    <property type="evidence" value="ECO:0007669"/>
    <property type="project" value="TreeGrafter"/>
</dbReference>
<keyword evidence="8" id="KW-0406">Ion transport</keyword>
<organism evidence="13 14">
    <name type="scientific">Pacificibacter marinus</name>
    <dbReference type="NCBI Taxonomy" id="658057"/>
    <lineage>
        <taxon>Bacteria</taxon>
        <taxon>Pseudomonadati</taxon>
        <taxon>Pseudomonadota</taxon>
        <taxon>Alphaproteobacteria</taxon>
        <taxon>Rhodobacterales</taxon>
        <taxon>Roseobacteraceae</taxon>
        <taxon>Pacificibacter</taxon>
    </lineage>
</organism>
<keyword evidence="2" id="KW-0813">Transport</keyword>
<dbReference type="Pfam" id="PF00593">
    <property type="entry name" value="TonB_dep_Rec_b-barrel"/>
    <property type="match status" value="1"/>
</dbReference>
<dbReference type="GO" id="GO:0009279">
    <property type="term" value="C:cell outer membrane"/>
    <property type="evidence" value="ECO:0007669"/>
    <property type="project" value="UniProtKB-SubCell"/>
</dbReference>
<dbReference type="PANTHER" id="PTHR32552">
    <property type="entry name" value="FERRICHROME IRON RECEPTOR-RELATED"/>
    <property type="match status" value="1"/>
</dbReference>
<evidence type="ECO:0000256" key="8">
    <source>
        <dbReference type="ARBA" id="ARBA00023065"/>
    </source>
</evidence>
<dbReference type="STRING" id="658057.SAMN04488032_103126"/>
<evidence type="ECO:0000256" key="4">
    <source>
        <dbReference type="ARBA" id="ARBA00022496"/>
    </source>
</evidence>
<sequence>MGAVGIVPDGYGEVKSQGIELEARGRLTDTLQGVASYTYLETEITESSDSSLIGNENAFAPNHQASLCLDYDGYGCSKGEGRVVSLALSREF</sequence>
<dbReference type="RefSeq" id="WP_085848630.1">
    <property type="nucleotide sequence ID" value="NZ_FNZV01000003.1"/>
</dbReference>
<keyword evidence="5" id="KW-0812">Transmembrane</keyword>
<keyword evidence="14" id="KW-1185">Reference proteome</keyword>
<dbReference type="AlphaFoldDB" id="A0A1Y5SDL6"/>
<keyword evidence="10" id="KW-0472">Membrane</keyword>
<evidence type="ECO:0000313" key="13">
    <source>
        <dbReference type="EMBL" id="SLN37963.1"/>
    </source>
</evidence>
<accession>A0A1Y5SDL6</accession>
<evidence type="ECO:0000256" key="1">
    <source>
        <dbReference type="ARBA" id="ARBA00004571"/>
    </source>
</evidence>
<evidence type="ECO:0000256" key="9">
    <source>
        <dbReference type="ARBA" id="ARBA00023077"/>
    </source>
</evidence>
<proteinExistence type="predicted"/>
<keyword evidence="6" id="KW-0732">Signal</keyword>
<keyword evidence="9" id="KW-0798">TonB box</keyword>
<reference evidence="13 14" key="1">
    <citation type="submission" date="2017-03" db="EMBL/GenBank/DDBJ databases">
        <authorList>
            <person name="Afonso C.L."/>
            <person name="Miller P.J."/>
            <person name="Scott M.A."/>
            <person name="Spackman E."/>
            <person name="Goraichik I."/>
            <person name="Dimitrov K.M."/>
            <person name="Suarez D.L."/>
            <person name="Swayne D.E."/>
        </authorList>
    </citation>
    <scope>NUCLEOTIDE SEQUENCE [LARGE SCALE GENOMIC DNA]</scope>
    <source>
        <strain evidence="13 14">CECT 7971</strain>
    </source>
</reference>
<comment type="subcellular location">
    <subcellularLocation>
        <location evidence="1">Cell outer membrane</location>
        <topology evidence="1">Multi-pass membrane protein</topology>
    </subcellularLocation>
</comment>
<evidence type="ECO:0000313" key="14">
    <source>
        <dbReference type="Proteomes" id="UP000193307"/>
    </source>
</evidence>
<dbReference type="InterPro" id="IPR036942">
    <property type="entry name" value="Beta-barrel_TonB_sf"/>
</dbReference>
<dbReference type="PANTHER" id="PTHR32552:SF68">
    <property type="entry name" value="FERRICHROME OUTER MEMBRANE TRANSPORTER_PHAGE RECEPTOR"/>
    <property type="match status" value="1"/>
</dbReference>
<evidence type="ECO:0000256" key="3">
    <source>
        <dbReference type="ARBA" id="ARBA00022452"/>
    </source>
</evidence>
<keyword evidence="11" id="KW-0998">Cell outer membrane</keyword>